<dbReference type="FunCoup" id="A0A6I8Q614">
    <property type="interactions" value="2317"/>
</dbReference>
<evidence type="ECO:0000259" key="7">
    <source>
        <dbReference type="Pfam" id="PF07051"/>
    </source>
</evidence>
<dbReference type="GO" id="GO:0005768">
    <property type="term" value="C:endosome"/>
    <property type="evidence" value="ECO:0007669"/>
    <property type="project" value="UniProtKB-SubCell"/>
</dbReference>
<gene>
    <name evidence="8" type="primary">ociad1</name>
</gene>
<dbReference type="Pfam" id="PF07051">
    <property type="entry name" value="OCIA"/>
    <property type="match status" value="1"/>
</dbReference>
<keyword evidence="2 5" id="KW-0967">Endosome</keyword>
<evidence type="ECO:0000256" key="2">
    <source>
        <dbReference type="ARBA" id="ARBA00022753"/>
    </source>
</evidence>
<dbReference type="Ensembl" id="ENSXETT00000064088">
    <property type="protein sequence ID" value="ENSXETP00000063910"/>
    <property type="gene ID" value="ENSXETG00000011673"/>
</dbReference>
<dbReference type="Bgee" id="ENSXETG00000011673">
    <property type="expression patterns" value="Expressed in heart and 13 other cell types or tissues"/>
</dbReference>
<reference evidence="8" key="1">
    <citation type="journal article" date="2010" name="Science">
        <title>The genome of the Western clawed frog Xenopus tropicalis.</title>
        <authorList>
            <person name="Hellsten U."/>
            <person name="Harland R.M."/>
            <person name="Gilchrist M.J."/>
            <person name="Hendrix D."/>
            <person name="Jurka J."/>
            <person name="Kapitonov V."/>
            <person name="Ovcharenko I."/>
            <person name="Putnam N.H."/>
            <person name="Shu S."/>
            <person name="Taher L."/>
            <person name="Blitz I.L."/>
            <person name="Blumberg B."/>
            <person name="Dichmann D.S."/>
            <person name="Dubchak I."/>
            <person name="Amaya E."/>
            <person name="Detter J.C."/>
            <person name="Fletcher R."/>
            <person name="Gerhard D.S."/>
            <person name="Goodstein D."/>
            <person name="Graves T."/>
            <person name="Grigoriev I.V."/>
            <person name="Grimwood J."/>
            <person name="Kawashima T."/>
            <person name="Lindquist E."/>
            <person name="Lucas S.M."/>
            <person name="Mead P.E."/>
            <person name="Mitros T."/>
            <person name="Ogino H."/>
            <person name="Ohta Y."/>
            <person name="Poliakov A.V."/>
            <person name="Pollet N."/>
            <person name="Robert J."/>
            <person name="Salamov A."/>
            <person name="Sater A.K."/>
            <person name="Schmutz J."/>
            <person name="Terry A."/>
            <person name="Vize P.D."/>
            <person name="Warren W.C."/>
            <person name="Wells D."/>
            <person name="Wills A."/>
            <person name="Wilson R.K."/>
            <person name="Zimmerman L.B."/>
            <person name="Zorn A.M."/>
            <person name="Grainger R."/>
            <person name="Grammer T."/>
            <person name="Khokha M.K."/>
            <person name="Richardson P.M."/>
            <person name="Rokhsar D.S."/>
        </authorList>
    </citation>
    <scope>NUCLEOTIDE SEQUENCE [LARGE SCALE GENOMIC DNA]</scope>
    <source>
        <strain evidence="8">Nigerian</strain>
    </source>
</reference>
<comment type="similarity">
    <text evidence="3 5">Belongs to the OCIAD1 family.</text>
</comment>
<comment type="subcellular location">
    <subcellularLocation>
        <location evidence="1 5">Endosome</location>
    </subcellularLocation>
</comment>
<reference evidence="8" key="2">
    <citation type="submission" date="2020-05" db="UniProtKB">
        <authorList>
            <consortium name="Ensembl"/>
        </authorList>
    </citation>
    <scope>IDENTIFICATION</scope>
</reference>
<name>A0A6I8Q614_XENTR</name>
<protein>
    <recommendedName>
        <fullName evidence="4 5">OCIA domain-containing protein 1</fullName>
    </recommendedName>
</protein>
<dbReference type="Xenbase" id="XB-GENE-985483">
    <property type="gene designation" value="ociad1"/>
</dbReference>
<feature type="domain" description="OCIA" evidence="7">
    <location>
        <begin position="26"/>
        <end position="111"/>
    </location>
</feature>
<accession>A0A6I8Q614</accession>
<dbReference type="GeneTree" id="ENSGT00530000063690"/>
<comment type="function">
    <text evidence="5">Maintains stem cell potency. Increases STAT3 phosphorylation and controls ERK phosphorylation. May act as a scaffold, increasing STAT3 recruitment onto endosomes.</text>
</comment>
<evidence type="ECO:0000256" key="1">
    <source>
        <dbReference type="ARBA" id="ARBA00004177"/>
    </source>
</evidence>
<comment type="subunit">
    <text evidence="5">Interacts with STAT3.</text>
</comment>
<sequence length="254" mass="27982">MAPSPAEFSDQQQPAPHRTVQPPGVGYIPTDDERRVFRECNEESFWYRSLPISAVSMIVTQGLISRGILTTSSRFGSLPKVAFAGLCGYLAGKVSYMKTCQEKFKRLENSPLGEALRQGYRNIPTQYPSGTSEFSDVNPKTASPADGFASNVVEPPSSVYSSHHDSTSDTVPFSTSLGESSPSGISDNIAPEPAALLEDTPKRKPMTYDELRSRNRETYEMAVTQRADAPVRSSQDRAARKDVKTNKYGDVWEE</sequence>
<evidence type="ECO:0000256" key="5">
    <source>
        <dbReference type="RuleBase" id="RU369066"/>
    </source>
</evidence>
<dbReference type="InterPro" id="IPR040187">
    <property type="entry name" value="OCAD1/2"/>
</dbReference>
<comment type="domain">
    <text evidence="5">The OCIA domain is necessary and sufficient for endosomal localization.</text>
</comment>
<feature type="region of interest" description="Disordered" evidence="6">
    <location>
        <begin position="1"/>
        <end position="28"/>
    </location>
</feature>
<dbReference type="InterPro" id="IPR009764">
    <property type="entry name" value="OCIA_dom"/>
</dbReference>
<feature type="compositionally biased region" description="Polar residues" evidence="6">
    <location>
        <begin position="125"/>
        <end position="141"/>
    </location>
</feature>
<proteinExistence type="inferred from homology"/>
<evidence type="ECO:0000313" key="8">
    <source>
        <dbReference type="Ensembl" id="ENSXETP00000063910"/>
    </source>
</evidence>
<dbReference type="PANTHER" id="PTHR13336:SF4">
    <property type="entry name" value="OCIA DOMAIN-CONTAINING PROTEIN 1"/>
    <property type="match status" value="1"/>
</dbReference>
<organism evidence="8">
    <name type="scientific">Xenopus tropicalis</name>
    <name type="common">Western clawed frog</name>
    <name type="synonym">Silurana tropicalis</name>
    <dbReference type="NCBI Taxonomy" id="8364"/>
    <lineage>
        <taxon>Eukaryota</taxon>
        <taxon>Metazoa</taxon>
        <taxon>Chordata</taxon>
        <taxon>Craniata</taxon>
        <taxon>Vertebrata</taxon>
        <taxon>Euteleostomi</taxon>
        <taxon>Amphibia</taxon>
        <taxon>Batrachia</taxon>
        <taxon>Anura</taxon>
        <taxon>Pipoidea</taxon>
        <taxon>Pipidae</taxon>
        <taxon>Xenopodinae</taxon>
        <taxon>Xenopus</taxon>
        <taxon>Silurana</taxon>
    </lineage>
</organism>
<feature type="compositionally biased region" description="Basic and acidic residues" evidence="6">
    <location>
        <begin position="234"/>
        <end position="247"/>
    </location>
</feature>
<dbReference type="PANTHER" id="PTHR13336">
    <property type="entry name" value="OVARIAN CARCINOMA IMMUNOREACTIVE ANTIGEN"/>
    <property type="match status" value="1"/>
</dbReference>
<evidence type="ECO:0000256" key="6">
    <source>
        <dbReference type="SAM" id="MobiDB-lite"/>
    </source>
</evidence>
<feature type="region of interest" description="Disordered" evidence="6">
    <location>
        <begin position="125"/>
        <end position="254"/>
    </location>
</feature>
<evidence type="ECO:0000256" key="3">
    <source>
        <dbReference type="ARBA" id="ARBA00037952"/>
    </source>
</evidence>
<dbReference type="InParanoid" id="A0A6I8Q614"/>
<dbReference type="GO" id="GO:2000736">
    <property type="term" value="P:regulation of stem cell differentiation"/>
    <property type="evidence" value="ECO:0007669"/>
    <property type="project" value="UniProtKB-UniRule"/>
</dbReference>
<feature type="compositionally biased region" description="Polar residues" evidence="6">
    <location>
        <begin position="172"/>
        <end position="186"/>
    </location>
</feature>
<dbReference type="AlphaFoldDB" id="A0A6I8Q614"/>
<evidence type="ECO:0000256" key="4">
    <source>
        <dbReference type="ARBA" id="ARBA00040877"/>
    </source>
</evidence>
<feature type="compositionally biased region" description="Basic and acidic residues" evidence="6">
    <location>
        <begin position="199"/>
        <end position="219"/>
    </location>
</feature>